<protein>
    <submittedName>
        <fullName evidence="8">Oligopeptide ABC superfamily ATP binding cassette transporter, substrate-binding lipoprotein</fullName>
    </submittedName>
</protein>
<dbReference type="SUPFAM" id="SSF53850">
    <property type="entry name" value="Periplasmic binding protein-like II"/>
    <property type="match status" value="1"/>
</dbReference>
<accession>A0A0R1QRP9</accession>
<dbReference type="GO" id="GO:0030288">
    <property type="term" value="C:outer membrane-bounded periplasmic space"/>
    <property type="evidence" value="ECO:0007669"/>
    <property type="project" value="UniProtKB-ARBA"/>
</dbReference>
<dbReference type="PROSITE" id="PS51257">
    <property type="entry name" value="PROKAR_LIPOPROTEIN"/>
    <property type="match status" value="1"/>
</dbReference>
<dbReference type="GO" id="GO:0015833">
    <property type="term" value="P:peptide transport"/>
    <property type="evidence" value="ECO:0007669"/>
    <property type="project" value="UniProtKB-KW"/>
</dbReference>
<dbReference type="PIRSF" id="PIRSF002741">
    <property type="entry name" value="MppA"/>
    <property type="match status" value="1"/>
</dbReference>
<keyword evidence="3" id="KW-0813">Transport</keyword>
<keyword evidence="5" id="KW-0653">Protein transport</keyword>
<keyword evidence="4 6" id="KW-0732">Signal</keyword>
<dbReference type="FunFam" id="3.10.105.10:FF:000001">
    <property type="entry name" value="Oligopeptide ABC transporter, oligopeptide-binding protein"/>
    <property type="match status" value="1"/>
</dbReference>
<dbReference type="Proteomes" id="UP000051790">
    <property type="component" value="Unassembled WGS sequence"/>
</dbReference>
<dbReference type="FunFam" id="3.90.76.10:FF:000001">
    <property type="entry name" value="Oligopeptide ABC transporter substrate-binding protein"/>
    <property type="match status" value="1"/>
</dbReference>
<reference evidence="8 9" key="1">
    <citation type="journal article" date="2015" name="Genome Announc.">
        <title>Expanding the biotechnology potential of lactobacilli through comparative genomics of 213 strains and associated genera.</title>
        <authorList>
            <person name="Sun Z."/>
            <person name="Harris H.M."/>
            <person name="McCann A."/>
            <person name="Guo C."/>
            <person name="Argimon S."/>
            <person name="Zhang W."/>
            <person name="Yang X."/>
            <person name="Jeffery I.B."/>
            <person name="Cooney J.C."/>
            <person name="Kagawa T.F."/>
            <person name="Liu W."/>
            <person name="Song Y."/>
            <person name="Salvetti E."/>
            <person name="Wrobel A."/>
            <person name="Rasinkangas P."/>
            <person name="Parkhill J."/>
            <person name="Rea M.C."/>
            <person name="O'Sullivan O."/>
            <person name="Ritari J."/>
            <person name="Douillard F.P."/>
            <person name="Paul Ross R."/>
            <person name="Yang R."/>
            <person name="Briner A.E."/>
            <person name="Felis G.E."/>
            <person name="de Vos W.M."/>
            <person name="Barrangou R."/>
            <person name="Klaenhammer T.R."/>
            <person name="Caufield P.W."/>
            <person name="Cui Y."/>
            <person name="Zhang H."/>
            <person name="O'Toole P.W."/>
        </authorList>
    </citation>
    <scope>NUCLEOTIDE SEQUENCE [LARGE SCALE GENOMIC DNA]</scope>
    <source>
        <strain evidence="8 9">DSM 13343</strain>
    </source>
</reference>
<dbReference type="PANTHER" id="PTHR30290:SF10">
    <property type="entry name" value="PERIPLASMIC OLIGOPEPTIDE-BINDING PROTEIN-RELATED"/>
    <property type="match status" value="1"/>
</dbReference>
<dbReference type="AlphaFoldDB" id="A0A0R1QRP9"/>
<dbReference type="GO" id="GO:0043190">
    <property type="term" value="C:ATP-binding cassette (ABC) transporter complex"/>
    <property type="evidence" value="ECO:0007669"/>
    <property type="project" value="InterPro"/>
</dbReference>
<dbReference type="CDD" id="cd08504">
    <property type="entry name" value="PBP2_OppA"/>
    <property type="match status" value="1"/>
</dbReference>
<comment type="similarity">
    <text evidence="2">Belongs to the bacterial solute-binding protein 5 family.</text>
</comment>
<evidence type="ECO:0000259" key="7">
    <source>
        <dbReference type="Pfam" id="PF00496"/>
    </source>
</evidence>
<evidence type="ECO:0000256" key="5">
    <source>
        <dbReference type="ARBA" id="ARBA00022856"/>
    </source>
</evidence>
<name>A0A0R1QRP9_9LACO</name>
<dbReference type="RefSeq" id="WP_056962937.1">
    <property type="nucleotide sequence ID" value="NZ_AZEU01000098.1"/>
</dbReference>
<dbReference type="InterPro" id="IPR000914">
    <property type="entry name" value="SBP_5_dom"/>
</dbReference>
<organism evidence="8 9">
    <name type="scientific">Lacticaseibacillus manihotivorans DSM 13343 = JCM 12514</name>
    <dbReference type="NCBI Taxonomy" id="1423769"/>
    <lineage>
        <taxon>Bacteria</taxon>
        <taxon>Bacillati</taxon>
        <taxon>Bacillota</taxon>
        <taxon>Bacilli</taxon>
        <taxon>Lactobacillales</taxon>
        <taxon>Lactobacillaceae</taxon>
        <taxon>Lacticaseibacillus</taxon>
    </lineage>
</organism>
<comment type="subcellular location">
    <subcellularLocation>
        <location evidence="1">Cell envelope</location>
    </subcellularLocation>
</comment>
<dbReference type="PATRIC" id="fig|1423769.4.peg.288"/>
<keyword evidence="9" id="KW-1185">Reference proteome</keyword>
<evidence type="ECO:0000313" key="8">
    <source>
        <dbReference type="EMBL" id="KRL47405.1"/>
    </source>
</evidence>
<dbReference type="Gene3D" id="3.40.190.10">
    <property type="entry name" value="Periplasmic binding protein-like II"/>
    <property type="match status" value="1"/>
</dbReference>
<proteinExistence type="inferred from homology"/>
<dbReference type="InterPro" id="IPR039424">
    <property type="entry name" value="SBP_5"/>
</dbReference>
<dbReference type="GO" id="GO:1904680">
    <property type="term" value="F:peptide transmembrane transporter activity"/>
    <property type="evidence" value="ECO:0007669"/>
    <property type="project" value="TreeGrafter"/>
</dbReference>
<evidence type="ECO:0000313" key="9">
    <source>
        <dbReference type="Proteomes" id="UP000051790"/>
    </source>
</evidence>
<dbReference type="EMBL" id="AZEU01000098">
    <property type="protein sequence ID" value="KRL47405.1"/>
    <property type="molecule type" value="Genomic_DNA"/>
</dbReference>
<keyword evidence="5" id="KW-0571">Peptide transport</keyword>
<evidence type="ECO:0000256" key="6">
    <source>
        <dbReference type="SAM" id="SignalP"/>
    </source>
</evidence>
<dbReference type="OrthoDB" id="403896at2"/>
<feature type="signal peptide" evidence="6">
    <location>
        <begin position="1"/>
        <end position="21"/>
    </location>
</feature>
<dbReference type="InterPro" id="IPR030678">
    <property type="entry name" value="Peptide/Ni-bd"/>
</dbReference>
<keyword evidence="8" id="KW-0449">Lipoprotein</keyword>
<dbReference type="PANTHER" id="PTHR30290">
    <property type="entry name" value="PERIPLASMIC BINDING COMPONENT OF ABC TRANSPORTER"/>
    <property type="match status" value="1"/>
</dbReference>
<gene>
    <name evidence="8" type="ORF">FD01_GL000266</name>
</gene>
<dbReference type="Gene3D" id="3.10.105.10">
    <property type="entry name" value="Dipeptide-binding Protein, Domain 3"/>
    <property type="match status" value="1"/>
</dbReference>
<sequence length="545" mass="59595">MKKAKFFTAGAGMLALTAILAACGGSKSSSTSSNTWNRMESDVISTMDASKNTDAISGQALTDTMEGLYHYQGTKLTPGLATKVTKATNNGLTYTYKLRKSTWSDGSKLTAKDFVFAWKRTVDPATKAQYAYLFSGVKNADAIMAGKMKPETLGVKAINDQTFEVTLEKPIPYFNTMLTNPAFFPQSEKAVKKYGAKYGTNSKDILTNGAYTLSGWNGTGNSWTETKNPKYWNAKNIHIKTIKTQVVKDSSTALNLYNSKKLDQVTLGGQQAASAKSNKDYKALKQTSAFYLELNEKKVPAFKNVKIRQAISYALNRDQYIKKVLNDGSLASTGVTPAGLMSDPSDSSVDFAKTAAKGTSQYTKYDPAKAKSLFKEGLKEVGQSSLNLELMTDDTTNAKTTAEYLQNVLEKNLPGMKVTTATVPFKTRLTRSSTGQFDMVITAWGADFPDAISFLDLFTSTNSYNDGKWSNAQYDALIEKSKTTDATNADKRWNDLVQAQQLLTKDMGVVPIYQRVLSTLQSPKITGLTYSPANTFNYTGAKLSN</sequence>
<feature type="chain" id="PRO_5038725924" evidence="6">
    <location>
        <begin position="22"/>
        <end position="545"/>
    </location>
</feature>
<evidence type="ECO:0000256" key="3">
    <source>
        <dbReference type="ARBA" id="ARBA00022448"/>
    </source>
</evidence>
<feature type="domain" description="Solute-binding protein family 5" evidence="7">
    <location>
        <begin position="75"/>
        <end position="464"/>
    </location>
</feature>
<evidence type="ECO:0000256" key="2">
    <source>
        <dbReference type="ARBA" id="ARBA00005695"/>
    </source>
</evidence>
<comment type="caution">
    <text evidence="8">The sequence shown here is derived from an EMBL/GenBank/DDBJ whole genome shotgun (WGS) entry which is preliminary data.</text>
</comment>
<dbReference type="Pfam" id="PF00496">
    <property type="entry name" value="SBP_bac_5"/>
    <property type="match status" value="1"/>
</dbReference>
<dbReference type="Gene3D" id="3.90.76.10">
    <property type="entry name" value="Dipeptide-binding Protein, Domain 1"/>
    <property type="match status" value="1"/>
</dbReference>
<evidence type="ECO:0000256" key="1">
    <source>
        <dbReference type="ARBA" id="ARBA00004196"/>
    </source>
</evidence>
<evidence type="ECO:0000256" key="4">
    <source>
        <dbReference type="ARBA" id="ARBA00022729"/>
    </source>
</evidence>